<evidence type="ECO:0000313" key="6">
    <source>
        <dbReference type="Proteomes" id="UP000703269"/>
    </source>
</evidence>
<comment type="caution">
    <text evidence="5">The sequence shown here is derived from an EMBL/GenBank/DDBJ whole genome shotgun (WGS) entry which is preliminary data.</text>
</comment>
<dbReference type="GO" id="GO:0003723">
    <property type="term" value="F:RNA binding"/>
    <property type="evidence" value="ECO:0007669"/>
    <property type="project" value="UniProtKB-UniRule"/>
</dbReference>
<feature type="compositionally biased region" description="Polar residues" evidence="3">
    <location>
        <begin position="822"/>
        <end position="832"/>
    </location>
</feature>
<dbReference type="Pfam" id="PF00076">
    <property type="entry name" value="RRM_1"/>
    <property type="match status" value="1"/>
</dbReference>
<dbReference type="PANTHER" id="PTHR10501">
    <property type="entry name" value="U1 SMALL NUCLEAR RIBONUCLEOPROTEIN A/U2 SMALL NUCLEAR RIBONUCLEOPROTEIN B"/>
    <property type="match status" value="1"/>
</dbReference>
<feature type="region of interest" description="Disordered" evidence="3">
    <location>
        <begin position="778"/>
        <end position="832"/>
    </location>
</feature>
<dbReference type="EMBL" id="BPQB01000006">
    <property type="protein sequence ID" value="GJE87480.1"/>
    <property type="molecule type" value="Genomic_DNA"/>
</dbReference>
<dbReference type="InterPro" id="IPR012677">
    <property type="entry name" value="Nucleotide-bd_a/b_plait_sf"/>
</dbReference>
<feature type="compositionally biased region" description="Low complexity" evidence="3">
    <location>
        <begin position="968"/>
        <end position="982"/>
    </location>
</feature>
<feature type="region of interest" description="Disordered" evidence="3">
    <location>
        <begin position="616"/>
        <end position="645"/>
    </location>
</feature>
<feature type="compositionally biased region" description="Polar residues" evidence="3">
    <location>
        <begin position="778"/>
        <end position="790"/>
    </location>
</feature>
<keyword evidence="1 2" id="KW-0694">RNA-binding</keyword>
<dbReference type="OrthoDB" id="431169at2759"/>
<feature type="region of interest" description="Disordered" evidence="3">
    <location>
        <begin position="994"/>
        <end position="1044"/>
    </location>
</feature>
<feature type="compositionally biased region" description="Low complexity" evidence="3">
    <location>
        <begin position="684"/>
        <end position="725"/>
    </location>
</feature>
<feature type="compositionally biased region" description="Low complexity" evidence="3">
    <location>
        <begin position="33"/>
        <end position="52"/>
    </location>
</feature>
<evidence type="ECO:0000256" key="1">
    <source>
        <dbReference type="ARBA" id="ARBA00022884"/>
    </source>
</evidence>
<feature type="compositionally biased region" description="Low complexity" evidence="3">
    <location>
        <begin position="740"/>
        <end position="759"/>
    </location>
</feature>
<evidence type="ECO:0000256" key="3">
    <source>
        <dbReference type="SAM" id="MobiDB-lite"/>
    </source>
</evidence>
<dbReference type="SUPFAM" id="SSF54928">
    <property type="entry name" value="RNA-binding domain, RBD"/>
    <property type="match status" value="1"/>
</dbReference>
<dbReference type="FunFam" id="3.30.70.330:FF:000428">
    <property type="entry name" value="Related to WHI3-involved in regulation of cell size"/>
    <property type="match status" value="1"/>
</dbReference>
<feature type="compositionally biased region" description="Polar residues" evidence="3">
    <location>
        <begin position="106"/>
        <end position="116"/>
    </location>
</feature>
<feature type="compositionally biased region" description="Polar residues" evidence="3">
    <location>
        <begin position="74"/>
        <end position="89"/>
    </location>
</feature>
<feature type="region of interest" description="Disordered" evidence="3">
    <location>
        <begin position="1"/>
        <end position="119"/>
    </location>
</feature>
<feature type="compositionally biased region" description="Polar residues" evidence="3">
    <location>
        <begin position="628"/>
        <end position="643"/>
    </location>
</feature>
<name>A0A9P3G4L3_9APHY</name>
<feature type="region of interest" description="Disordered" evidence="3">
    <location>
        <begin position="541"/>
        <end position="589"/>
    </location>
</feature>
<feature type="domain" description="RRM" evidence="4">
    <location>
        <begin position="814"/>
        <end position="900"/>
    </location>
</feature>
<proteinExistence type="predicted"/>
<reference evidence="5 6" key="1">
    <citation type="submission" date="2021-08" db="EMBL/GenBank/DDBJ databases">
        <title>Draft Genome Sequence of Phanerochaete sordida strain YK-624.</title>
        <authorList>
            <person name="Mori T."/>
            <person name="Dohra H."/>
            <person name="Suzuki T."/>
            <person name="Kawagishi H."/>
            <person name="Hirai H."/>
        </authorList>
    </citation>
    <scope>NUCLEOTIDE SEQUENCE [LARGE SCALE GENOMIC DNA]</scope>
    <source>
        <strain evidence="5 6">YK-624</strain>
    </source>
</reference>
<feature type="region of interest" description="Disordered" evidence="3">
    <location>
        <begin position="936"/>
        <end position="982"/>
    </location>
</feature>
<feature type="compositionally biased region" description="Polar residues" evidence="3">
    <location>
        <begin position="1"/>
        <end position="12"/>
    </location>
</feature>
<dbReference type="SMART" id="SM00360">
    <property type="entry name" value="RRM"/>
    <property type="match status" value="2"/>
</dbReference>
<evidence type="ECO:0000256" key="2">
    <source>
        <dbReference type="PROSITE-ProRule" id="PRU00176"/>
    </source>
</evidence>
<dbReference type="InterPro" id="IPR000504">
    <property type="entry name" value="RRM_dom"/>
</dbReference>
<keyword evidence="6" id="KW-1185">Reference proteome</keyword>
<feature type="compositionally biased region" description="Low complexity" evidence="3">
    <location>
        <begin position="793"/>
        <end position="803"/>
    </location>
</feature>
<feature type="region of interest" description="Disordered" evidence="3">
    <location>
        <begin position="901"/>
        <end position="921"/>
    </location>
</feature>
<evidence type="ECO:0000259" key="4">
    <source>
        <dbReference type="PROSITE" id="PS50102"/>
    </source>
</evidence>
<gene>
    <name evidence="5" type="ORF">PsYK624_035630</name>
</gene>
<feature type="compositionally biased region" description="Polar residues" evidence="3">
    <location>
        <begin position="669"/>
        <end position="683"/>
    </location>
</feature>
<protein>
    <recommendedName>
        <fullName evidence="4">RRM domain-containing protein</fullName>
    </recommendedName>
</protein>
<sequence length="1044" mass="109696">MGTSDPESSASPGNLLGVNTLALNGPSVPYHISVQQGQQQPQQPSRPDSPGSTNVLPSYLASPPMNHTDPYAQSHASSQQLYNSMNNIQHLPPDFSSVPSPEHDALNSQTSLNGFSSGPFRTGLQFTPFNSRARQNTASLRDTSSSFPATSYPPQDIFVPNAVTQTQNGMSASFEPMHHPGRYEYGLSASQSVPSLSQNGQTKQGGFSAMDAYRLGLEPSPAQPFKAPPPGIIRDGQSTLQQPGAQQAFQSTHLNNMSHPLAHQAGLQQQGPFGAHSSASGGPVGAQGSAILGAATAMQSTQQQPQEEISTIFVVGFPDDMTEREFQNMFTFSQGFEAATLKIPNRELTSYGSMGSGSNGRVGSVPHHYGGSNDPYNLVTVNQGGVVVDTRDGTTSSWPSAPMQFGDEGHLVQTVQPPRKQIIGFAKFRSRQEALDARDVLQGRRVDLEKGSVLKAEMAKKNLHTKRGPGASSSGGGGTNAVTGVGSLLNGAAAMQQTEALNNTLNGLQGLANSGASGEIFLQREKELGTLGAMGLAGLGQRRGTVDDRTDLGPIGGLSSFGPRGARERAEEDERERERKRKDKEAQRLRQNSYAFEAFHSVPSQMVRQGANSLLTAESGLSGGPAHTLSTQSSMQSLNSQDGVSPFSAPWGSLRDVGASAALRKMTISSHTPQRPPSADQQESPTHPDSSGSPPSGPASASGSTNPSAPFSPDSTSSSLPGPTSFQPFGPRPVSPGSENLGLGANSSLPNSSASSVSGMPQLNEEELARTLGALAVSTQSQQQGTISPQLPSPSSGTSSSTGRNPGDHNPPINTLYVGNLPATTSPGNSSAKLEERLRELFQKQPGYRQLCFRHKSNGPMCFVEFEDVNLATKALNELNGDNLGGLIKGGGIRLSYSKNPLGVRTPTSGNGTSSLQQQQQALSLGQPFFGDFDSFRSSRRSDGVSSGMTSPTSSYYYTNMSSPPPRFSTTSPPSSTFGSPHSNPVMFPRVAAQGYGLPPGPSTFSPFGITPSIPDQPSADTSNDRLANNLSPAQTNLEASRAS</sequence>
<feature type="region of interest" description="Disordered" evidence="3">
    <location>
        <begin position="669"/>
        <end position="761"/>
    </location>
</feature>
<accession>A0A9P3G4L3</accession>
<dbReference type="PROSITE" id="PS50102">
    <property type="entry name" value="RRM"/>
    <property type="match status" value="1"/>
</dbReference>
<feature type="compositionally biased region" description="Polar residues" evidence="3">
    <location>
        <begin position="949"/>
        <end position="961"/>
    </location>
</feature>
<dbReference type="InterPro" id="IPR035979">
    <property type="entry name" value="RBD_domain_sf"/>
</dbReference>
<dbReference type="Proteomes" id="UP000703269">
    <property type="component" value="Unassembled WGS sequence"/>
</dbReference>
<feature type="compositionally biased region" description="Polar residues" evidence="3">
    <location>
        <begin position="1014"/>
        <end position="1044"/>
    </location>
</feature>
<evidence type="ECO:0000313" key="5">
    <source>
        <dbReference type="EMBL" id="GJE87480.1"/>
    </source>
</evidence>
<dbReference type="Gene3D" id="3.30.70.330">
    <property type="match status" value="2"/>
</dbReference>
<dbReference type="AlphaFoldDB" id="A0A9P3G4L3"/>
<organism evidence="5 6">
    <name type="scientific">Phanerochaete sordida</name>
    <dbReference type="NCBI Taxonomy" id="48140"/>
    <lineage>
        <taxon>Eukaryota</taxon>
        <taxon>Fungi</taxon>
        <taxon>Dikarya</taxon>
        <taxon>Basidiomycota</taxon>
        <taxon>Agaricomycotina</taxon>
        <taxon>Agaricomycetes</taxon>
        <taxon>Polyporales</taxon>
        <taxon>Phanerochaetaceae</taxon>
        <taxon>Phanerochaete</taxon>
    </lineage>
</organism>